<dbReference type="SUPFAM" id="SSF56112">
    <property type="entry name" value="Protein kinase-like (PK-like)"/>
    <property type="match status" value="1"/>
</dbReference>
<dbReference type="PANTHER" id="PTHR21310:SF15">
    <property type="entry name" value="AMINOGLYCOSIDE PHOSPHOTRANSFERASE DOMAIN-CONTAINING PROTEIN"/>
    <property type="match status" value="1"/>
</dbReference>
<dbReference type="OrthoDB" id="8300194at2759"/>
<dbReference type="HOGENOM" id="CLU_2055232_0_0_1"/>
<protein>
    <recommendedName>
        <fullName evidence="1">Aminoglycoside phosphotransferase domain-containing protein</fullName>
    </recommendedName>
</protein>
<gene>
    <name evidence="2" type="ORF">M413DRAFT_421102</name>
</gene>
<dbReference type="Gene3D" id="3.90.1200.10">
    <property type="match status" value="1"/>
</dbReference>
<organism evidence="2 3">
    <name type="scientific">Hebeloma cylindrosporum</name>
    <dbReference type="NCBI Taxonomy" id="76867"/>
    <lineage>
        <taxon>Eukaryota</taxon>
        <taxon>Fungi</taxon>
        <taxon>Dikarya</taxon>
        <taxon>Basidiomycota</taxon>
        <taxon>Agaricomycotina</taxon>
        <taxon>Agaricomycetes</taxon>
        <taxon>Agaricomycetidae</taxon>
        <taxon>Agaricales</taxon>
        <taxon>Agaricineae</taxon>
        <taxon>Hymenogastraceae</taxon>
        <taxon>Hebeloma</taxon>
    </lineage>
</organism>
<dbReference type="PANTHER" id="PTHR21310">
    <property type="entry name" value="AMINOGLYCOSIDE PHOSPHOTRANSFERASE-RELATED-RELATED"/>
    <property type="match status" value="1"/>
</dbReference>
<dbReference type="InterPro" id="IPR051678">
    <property type="entry name" value="AGP_Transferase"/>
</dbReference>
<dbReference type="InterPro" id="IPR011009">
    <property type="entry name" value="Kinase-like_dom_sf"/>
</dbReference>
<name>A0A0C2XJ65_HEBCY</name>
<accession>A0A0C2XJ65</accession>
<dbReference type="Pfam" id="PF01636">
    <property type="entry name" value="APH"/>
    <property type="match status" value="1"/>
</dbReference>
<dbReference type="InterPro" id="IPR002575">
    <property type="entry name" value="Aminoglycoside_PTrfase"/>
</dbReference>
<reference evidence="2 3" key="1">
    <citation type="submission" date="2014-04" db="EMBL/GenBank/DDBJ databases">
        <authorList>
            <consortium name="DOE Joint Genome Institute"/>
            <person name="Kuo A."/>
            <person name="Gay G."/>
            <person name="Dore J."/>
            <person name="Kohler A."/>
            <person name="Nagy L.G."/>
            <person name="Floudas D."/>
            <person name="Copeland A."/>
            <person name="Barry K.W."/>
            <person name="Cichocki N."/>
            <person name="Veneault-Fourrey C."/>
            <person name="LaButti K."/>
            <person name="Lindquist E.A."/>
            <person name="Lipzen A."/>
            <person name="Lundell T."/>
            <person name="Morin E."/>
            <person name="Murat C."/>
            <person name="Sun H."/>
            <person name="Tunlid A."/>
            <person name="Henrissat B."/>
            <person name="Grigoriev I.V."/>
            <person name="Hibbett D.S."/>
            <person name="Martin F."/>
            <person name="Nordberg H.P."/>
            <person name="Cantor M.N."/>
            <person name="Hua S.X."/>
        </authorList>
    </citation>
    <scope>NUCLEOTIDE SEQUENCE [LARGE SCALE GENOMIC DNA]</scope>
    <source>
        <strain evidence="3">h7</strain>
    </source>
</reference>
<dbReference type="STRING" id="686832.A0A0C2XJ65"/>
<evidence type="ECO:0000313" key="2">
    <source>
        <dbReference type="EMBL" id="KIM37868.1"/>
    </source>
</evidence>
<feature type="domain" description="Aminoglycoside phosphotransferase" evidence="1">
    <location>
        <begin position="6"/>
        <end position="74"/>
    </location>
</feature>
<dbReference type="AlphaFoldDB" id="A0A0C2XJ65"/>
<keyword evidence="3" id="KW-1185">Reference proteome</keyword>
<sequence length="120" mass="14492">MNLQLRHLQPLDDPRIPEIVREMHSTRHPLVFTHNDFFPRNIMIDEERAKVIAVLDWESAGWFPSHWEYCKCINGGAWKVEEEEWRTTYIPRIVPVYEEEAEADRVLMHECDLSMYLHTW</sequence>
<feature type="non-terminal residue" evidence="2">
    <location>
        <position position="120"/>
    </location>
</feature>
<dbReference type="EMBL" id="KN831794">
    <property type="protein sequence ID" value="KIM37868.1"/>
    <property type="molecule type" value="Genomic_DNA"/>
</dbReference>
<proteinExistence type="predicted"/>
<reference evidence="3" key="2">
    <citation type="submission" date="2015-01" db="EMBL/GenBank/DDBJ databases">
        <title>Evolutionary Origins and Diversification of the Mycorrhizal Mutualists.</title>
        <authorList>
            <consortium name="DOE Joint Genome Institute"/>
            <consortium name="Mycorrhizal Genomics Consortium"/>
            <person name="Kohler A."/>
            <person name="Kuo A."/>
            <person name="Nagy L.G."/>
            <person name="Floudas D."/>
            <person name="Copeland A."/>
            <person name="Barry K.W."/>
            <person name="Cichocki N."/>
            <person name="Veneault-Fourrey C."/>
            <person name="LaButti K."/>
            <person name="Lindquist E.A."/>
            <person name="Lipzen A."/>
            <person name="Lundell T."/>
            <person name="Morin E."/>
            <person name="Murat C."/>
            <person name="Riley R."/>
            <person name="Ohm R."/>
            <person name="Sun H."/>
            <person name="Tunlid A."/>
            <person name="Henrissat B."/>
            <person name="Grigoriev I.V."/>
            <person name="Hibbett D.S."/>
            <person name="Martin F."/>
        </authorList>
    </citation>
    <scope>NUCLEOTIDE SEQUENCE [LARGE SCALE GENOMIC DNA]</scope>
    <source>
        <strain evidence="3">h7</strain>
    </source>
</reference>
<evidence type="ECO:0000259" key="1">
    <source>
        <dbReference type="Pfam" id="PF01636"/>
    </source>
</evidence>
<dbReference type="Proteomes" id="UP000053424">
    <property type="component" value="Unassembled WGS sequence"/>
</dbReference>
<evidence type="ECO:0000313" key="3">
    <source>
        <dbReference type="Proteomes" id="UP000053424"/>
    </source>
</evidence>